<gene>
    <name evidence="2" type="ORF">FCC1311_105822</name>
</gene>
<evidence type="ECO:0000256" key="1">
    <source>
        <dbReference type="SAM" id="Phobius"/>
    </source>
</evidence>
<protein>
    <submittedName>
        <fullName evidence="2">Uncharacterized protein</fullName>
    </submittedName>
</protein>
<feature type="transmembrane region" description="Helical" evidence="1">
    <location>
        <begin position="340"/>
        <end position="363"/>
    </location>
</feature>
<feature type="transmembrane region" description="Helical" evidence="1">
    <location>
        <begin position="415"/>
        <end position="434"/>
    </location>
</feature>
<feature type="transmembrane region" description="Helical" evidence="1">
    <location>
        <begin position="79"/>
        <end position="104"/>
    </location>
</feature>
<keyword evidence="1" id="KW-0472">Membrane</keyword>
<proteinExistence type="predicted"/>
<feature type="transmembrane region" description="Helical" evidence="1">
    <location>
        <begin position="315"/>
        <end position="334"/>
    </location>
</feature>
<dbReference type="EMBL" id="BEYU01000189">
    <property type="protein sequence ID" value="GBG34359.1"/>
    <property type="molecule type" value="Genomic_DNA"/>
</dbReference>
<evidence type="ECO:0000313" key="2">
    <source>
        <dbReference type="EMBL" id="GBG34359.1"/>
    </source>
</evidence>
<keyword evidence="3" id="KW-1185">Reference proteome</keyword>
<keyword evidence="1" id="KW-1133">Transmembrane helix</keyword>
<dbReference type="InParanoid" id="A0A2R5GVK5"/>
<name>A0A2R5GVK5_9STRA</name>
<feature type="transmembrane region" description="Helical" evidence="1">
    <location>
        <begin position="446"/>
        <end position="475"/>
    </location>
</feature>
<evidence type="ECO:0000313" key="3">
    <source>
        <dbReference type="Proteomes" id="UP000241890"/>
    </source>
</evidence>
<accession>A0A2R5GVK5</accession>
<dbReference type="AlphaFoldDB" id="A0A2R5GVK5"/>
<keyword evidence="1" id="KW-0812">Transmembrane</keyword>
<feature type="transmembrane region" description="Helical" evidence="1">
    <location>
        <begin position="134"/>
        <end position="160"/>
    </location>
</feature>
<organism evidence="2 3">
    <name type="scientific">Hondaea fermentalgiana</name>
    <dbReference type="NCBI Taxonomy" id="2315210"/>
    <lineage>
        <taxon>Eukaryota</taxon>
        <taxon>Sar</taxon>
        <taxon>Stramenopiles</taxon>
        <taxon>Bigyra</taxon>
        <taxon>Labyrinthulomycetes</taxon>
        <taxon>Thraustochytrida</taxon>
        <taxon>Thraustochytriidae</taxon>
        <taxon>Hondaea</taxon>
    </lineage>
</organism>
<comment type="caution">
    <text evidence="2">The sequence shown here is derived from an EMBL/GenBank/DDBJ whole genome shotgun (WGS) entry which is preliminary data.</text>
</comment>
<feature type="transmembrane region" description="Helical" evidence="1">
    <location>
        <begin position="166"/>
        <end position="185"/>
    </location>
</feature>
<dbReference type="Proteomes" id="UP000241890">
    <property type="component" value="Unassembled WGS sequence"/>
</dbReference>
<sequence length="513" mass="55298">MRYPFEDIAAANAATRLAYHYDRAGILGGCLTSGMGWREAAVLLKGFGKLPRMLVHARIVTALLGVASLPLILQGPVCFATPMIVICGLVSTVWHVCITILGLSKLKVLGDRRRWQKQVATFERKMSQRVSATTIVFVVEFMLFTFAAASGFAGIVMYHIEKTSLAAATLTLLNAILAILGPVLAAHTAWMGNDLDALTPDLEKLHAHIKHHDREKTRSFHASFRSSFRQGVAVGMSAAVAASVEQTTETVKDNASFRQGSAKQSSMGGIDVTSLSDATNEAESGEAFAVPSRLRRASVAQDLLRVSGAWGVVNLFNRGLGIVLALIAASMWLLGSASALEVFAGLFGFALILLNGLHLCFDLRMRYAVQYRKLVAKFCGGDAENFATDSARELARVQDTPPVILCWKNQTPGRVMLVIETAALILVILTISRANSIPSSSLHPCAVAGTVLFICLVPVQSAALVFSYMACFGYAGGEIEVPKDRLAVLMRNVTAQHNRQSTRELIQSEMGTS</sequence>
<reference evidence="2 3" key="1">
    <citation type="submission" date="2017-12" db="EMBL/GenBank/DDBJ databases">
        <title>Sequencing, de novo assembly and annotation of complete genome of a new Thraustochytrid species, strain FCC1311.</title>
        <authorList>
            <person name="Sedici K."/>
            <person name="Godart F."/>
            <person name="Aiese Cigliano R."/>
            <person name="Sanseverino W."/>
            <person name="Barakat M."/>
            <person name="Ortet P."/>
            <person name="Marechal E."/>
            <person name="Cagnac O."/>
            <person name="Amato A."/>
        </authorList>
    </citation>
    <scope>NUCLEOTIDE SEQUENCE [LARGE SCALE GENOMIC DNA]</scope>
</reference>
<feature type="transmembrane region" description="Helical" evidence="1">
    <location>
        <begin position="55"/>
        <end position="73"/>
    </location>
</feature>